<keyword evidence="1" id="KW-0805">Transcription regulation</keyword>
<dbReference type="InterPro" id="IPR009061">
    <property type="entry name" value="DNA-bd_dom_put_sf"/>
</dbReference>
<dbReference type="Pfam" id="PF07739">
    <property type="entry name" value="TipAS"/>
    <property type="match status" value="1"/>
</dbReference>
<dbReference type="InterPro" id="IPR047057">
    <property type="entry name" value="MerR_fam"/>
</dbReference>
<feature type="domain" description="HTH merR-type" evidence="5">
    <location>
        <begin position="5"/>
        <end position="74"/>
    </location>
</feature>
<dbReference type="Pfam" id="PF13411">
    <property type="entry name" value="MerR_1"/>
    <property type="match status" value="1"/>
</dbReference>
<keyword evidence="7" id="KW-1185">Reference proteome</keyword>
<accession>A0ABV4V6A0</accession>
<keyword evidence="4" id="KW-0804">Transcription</keyword>
<dbReference type="SMART" id="SM00422">
    <property type="entry name" value="HTH_MERR"/>
    <property type="match status" value="1"/>
</dbReference>
<evidence type="ECO:0000256" key="2">
    <source>
        <dbReference type="ARBA" id="ARBA00023125"/>
    </source>
</evidence>
<dbReference type="InterPro" id="IPR036244">
    <property type="entry name" value="TipA-like_antibiotic-bd"/>
</dbReference>
<evidence type="ECO:0000256" key="3">
    <source>
        <dbReference type="ARBA" id="ARBA00023159"/>
    </source>
</evidence>
<dbReference type="Proteomes" id="UP001575622">
    <property type="component" value="Unassembled WGS sequence"/>
</dbReference>
<organism evidence="6 7">
    <name type="scientific">Paenibacillus oleatilyticus</name>
    <dbReference type="NCBI Taxonomy" id="2594886"/>
    <lineage>
        <taxon>Bacteria</taxon>
        <taxon>Bacillati</taxon>
        <taxon>Bacillota</taxon>
        <taxon>Bacilli</taxon>
        <taxon>Bacillales</taxon>
        <taxon>Paenibacillaceae</taxon>
        <taxon>Paenibacillus</taxon>
    </lineage>
</organism>
<dbReference type="EMBL" id="JBHDLN010000014">
    <property type="protein sequence ID" value="MFB0845480.1"/>
    <property type="molecule type" value="Genomic_DNA"/>
</dbReference>
<dbReference type="Gene3D" id="1.10.1660.10">
    <property type="match status" value="1"/>
</dbReference>
<name>A0ABV4V6A0_9BACL</name>
<dbReference type="InterPro" id="IPR000551">
    <property type="entry name" value="MerR-type_HTH_dom"/>
</dbReference>
<gene>
    <name evidence="6" type="ORF">ACEU3E_25160</name>
</gene>
<evidence type="ECO:0000313" key="7">
    <source>
        <dbReference type="Proteomes" id="UP001575622"/>
    </source>
</evidence>
<proteinExistence type="predicted"/>
<dbReference type="PANTHER" id="PTHR30204">
    <property type="entry name" value="REDOX-CYCLING DRUG-SENSING TRANSCRIPTIONAL ACTIVATOR SOXR"/>
    <property type="match status" value="1"/>
</dbReference>
<keyword evidence="3" id="KW-0010">Activator</keyword>
<dbReference type="SUPFAM" id="SSF46955">
    <property type="entry name" value="Putative DNA-binding domain"/>
    <property type="match status" value="1"/>
</dbReference>
<comment type="caution">
    <text evidence="6">The sequence shown here is derived from an EMBL/GenBank/DDBJ whole genome shotgun (WGS) entry which is preliminary data.</text>
</comment>
<reference evidence="6 7" key="1">
    <citation type="submission" date="2024-09" db="EMBL/GenBank/DDBJ databases">
        <authorList>
            <person name="Makale K.P.P."/>
            <person name="Makhzoum A."/>
            <person name="Rantong G."/>
            <person name="Rahube T.O."/>
        </authorList>
    </citation>
    <scope>NUCLEOTIDE SEQUENCE [LARGE SCALE GENOMIC DNA]</scope>
    <source>
        <strain evidence="6 7">KM_D13</strain>
    </source>
</reference>
<keyword evidence="2" id="KW-0238">DNA-binding</keyword>
<dbReference type="PROSITE" id="PS50937">
    <property type="entry name" value="HTH_MERR_2"/>
    <property type="match status" value="1"/>
</dbReference>
<evidence type="ECO:0000259" key="5">
    <source>
        <dbReference type="PROSITE" id="PS50937"/>
    </source>
</evidence>
<protein>
    <submittedName>
        <fullName evidence="6">MerR family transcriptional regulator</fullName>
    </submittedName>
</protein>
<evidence type="ECO:0000313" key="6">
    <source>
        <dbReference type="EMBL" id="MFB0845480.1"/>
    </source>
</evidence>
<dbReference type="RefSeq" id="WP_373955600.1">
    <property type="nucleotide sequence ID" value="NZ_JBHDLN010000014.1"/>
</dbReference>
<dbReference type="CDD" id="cd01106">
    <property type="entry name" value="HTH_TipAL-Mta"/>
    <property type="match status" value="1"/>
</dbReference>
<dbReference type="PANTHER" id="PTHR30204:SF90">
    <property type="entry name" value="HTH-TYPE TRANSCRIPTIONAL ACTIVATOR MTA"/>
    <property type="match status" value="1"/>
</dbReference>
<sequence length="255" mass="30140">MKTQFFTVKDIVRITGITARTLHFYDKINLLRPTRLSDNGYRAYSREDLEKLQTILFFKEMNLSLKEISDIMQLSKQEQLQKLKVHHQTLLAKQRRLGTIITALEDYVSGKDIFNLNIFNSSPIFPLEEQYSREAKMIYGETKIYKDYEKNLEKRSDHEKANLSNEFSNNMENVFKKIAKQIHNPPSSDDVQELIAEWKSYLEQYMTCDTAILKCIANTYKSDSRFKNYINQFSDEDLSDFVYQAIMCYCQKYGQ</sequence>
<evidence type="ECO:0000256" key="1">
    <source>
        <dbReference type="ARBA" id="ARBA00023015"/>
    </source>
</evidence>
<dbReference type="InterPro" id="IPR012925">
    <property type="entry name" value="TipAS_dom"/>
</dbReference>
<evidence type="ECO:0000256" key="4">
    <source>
        <dbReference type="ARBA" id="ARBA00023163"/>
    </source>
</evidence>
<dbReference type="SUPFAM" id="SSF89082">
    <property type="entry name" value="Antibiotic binding domain of TipA-like multidrug resistance regulators"/>
    <property type="match status" value="1"/>
</dbReference>
<dbReference type="Gene3D" id="1.10.490.50">
    <property type="entry name" value="Antibiotic binding domain of TipA-like multidrug resistance regulators"/>
    <property type="match status" value="1"/>
</dbReference>